<keyword evidence="2" id="KW-1185">Reference proteome</keyword>
<gene>
    <name evidence="1" type="ORF">BJ508DRAFT_56682</name>
</gene>
<name>A0A3N4IC51_ASCIM</name>
<accession>A0A3N4IC51</accession>
<sequence>MVAMLALLFCSHARPDFRLDMVQIYIYRYLLFHLKSSRAGRSWTEHGWDGLILYFSGVLQVMFARSSSDGGSEAAGGMDFEPRYLIASTPRIVQRGCKSNFLGSGMVARYRTYLGTW</sequence>
<evidence type="ECO:0000313" key="1">
    <source>
        <dbReference type="EMBL" id="RPA83672.1"/>
    </source>
</evidence>
<protein>
    <submittedName>
        <fullName evidence="1">Uncharacterized protein</fullName>
    </submittedName>
</protein>
<organism evidence="1 2">
    <name type="scientific">Ascobolus immersus RN42</name>
    <dbReference type="NCBI Taxonomy" id="1160509"/>
    <lineage>
        <taxon>Eukaryota</taxon>
        <taxon>Fungi</taxon>
        <taxon>Dikarya</taxon>
        <taxon>Ascomycota</taxon>
        <taxon>Pezizomycotina</taxon>
        <taxon>Pezizomycetes</taxon>
        <taxon>Pezizales</taxon>
        <taxon>Ascobolaceae</taxon>
        <taxon>Ascobolus</taxon>
    </lineage>
</organism>
<evidence type="ECO:0000313" key="2">
    <source>
        <dbReference type="Proteomes" id="UP000275078"/>
    </source>
</evidence>
<proteinExistence type="predicted"/>
<dbReference type="Proteomes" id="UP000275078">
    <property type="component" value="Unassembled WGS sequence"/>
</dbReference>
<reference evidence="1 2" key="1">
    <citation type="journal article" date="2018" name="Nat. Ecol. Evol.">
        <title>Pezizomycetes genomes reveal the molecular basis of ectomycorrhizal truffle lifestyle.</title>
        <authorList>
            <person name="Murat C."/>
            <person name="Payen T."/>
            <person name="Noel B."/>
            <person name="Kuo A."/>
            <person name="Morin E."/>
            <person name="Chen J."/>
            <person name="Kohler A."/>
            <person name="Krizsan K."/>
            <person name="Balestrini R."/>
            <person name="Da Silva C."/>
            <person name="Montanini B."/>
            <person name="Hainaut M."/>
            <person name="Levati E."/>
            <person name="Barry K.W."/>
            <person name="Belfiori B."/>
            <person name="Cichocki N."/>
            <person name="Clum A."/>
            <person name="Dockter R.B."/>
            <person name="Fauchery L."/>
            <person name="Guy J."/>
            <person name="Iotti M."/>
            <person name="Le Tacon F."/>
            <person name="Lindquist E.A."/>
            <person name="Lipzen A."/>
            <person name="Malagnac F."/>
            <person name="Mello A."/>
            <person name="Molinier V."/>
            <person name="Miyauchi S."/>
            <person name="Poulain J."/>
            <person name="Riccioni C."/>
            <person name="Rubini A."/>
            <person name="Sitrit Y."/>
            <person name="Splivallo R."/>
            <person name="Traeger S."/>
            <person name="Wang M."/>
            <person name="Zifcakova L."/>
            <person name="Wipf D."/>
            <person name="Zambonelli A."/>
            <person name="Paolocci F."/>
            <person name="Nowrousian M."/>
            <person name="Ottonello S."/>
            <person name="Baldrian P."/>
            <person name="Spatafora J.W."/>
            <person name="Henrissat B."/>
            <person name="Nagy L.G."/>
            <person name="Aury J.M."/>
            <person name="Wincker P."/>
            <person name="Grigoriev I.V."/>
            <person name="Bonfante P."/>
            <person name="Martin F.M."/>
        </authorList>
    </citation>
    <scope>NUCLEOTIDE SEQUENCE [LARGE SCALE GENOMIC DNA]</scope>
    <source>
        <strain evidence="1 2">RN42</strain>
    </source>
</reference>
<dbReference type="EMBL" id="ML119663">
    <property type="protein sequence ID" value="RPA83672.1"/>
    <property type="molecule type" value="Genomic_DNA"/>
</dbReference>
<dbReference type="AlphaFoldDB" id="A0A3N4IC51"/>